<dbReference type="Gene3D" id="2.20.25.90">
    <property type="entry name" value="ADC-like domains"/>
    <property type="match status" value="1"/>
</dbReference>
<keyword evidence="4" id="KW-0411">Iron-sulfur</keyword>
<dbReference type="InterPro" id="IPR009010">
    <property type="entry name" value="Asp_de-COase-like_dom_sf"/>
</dbReference>
<keyword evidence="2" id="KW-0479">Metal-binding</keyword>
<dbReference type="SMART" id="SM00926">
    <property type="entry name" value="Molybdop_Fe4S4"/>
    <property type="match status" value="1"/>
</dbReference>
<dbReference type="Pfam" id="PF04879">
    <property type="entry name" value="Molybdop_Fe4S4"/>
    <property type="match status" value="1"/>
</dbReference>
<dbReference type="Gene3D" id="2.40.40.20">
    <property type="match status" value="1"/>
</dbReference>
<name>A0ABN6MFV4_9ACTN</name>
<evidence type="ECO:0000259" key="5">
    <source>
        <dbReference type="PROSITE" id="PS51669"/>
    </source>
</evidence>
<dbReference type="Gene3D" id="3.40.50.740">
    <property type="match status" value="1"/>
</dbReference>
<accession>A0ABN6MFV4</accession>
<reference evidence="6 7" key="1">
    <citation type="submission" date="2022-01" db="EMBL/GenBank/DDBJ databases">
        <title>Novel bile acid biosynthetic pathways are enriched in the microbiome of centenarians.</title>
        <authorList>
            <person name="Sato Y."/>
            <person name="Atarashi K."/>
            <person name="Plichta R.D."/>
            <person name="Arai Y."/>
            <person name="Sasajima S."/>
            <person name="Kearney M.S."/>
            <person name="Suda W."/>
            <person name="Takeshita K."/>
            <person name="Sasaki T."/>
            <person name="Okamoto S."/>
            <person name="Skelly N.A."/>
            <person name="Okamura Y."/>
            <person name="Vlamakis H."/>
            <person name="Li Y."/>
            <person name="Tanoue T."/>
            <person name="Takei H."/>
            <person name="Nittono H."/>
            <person name="Narushima S."/>
            <person name="Irie J."/>
            <person name="Itoh H."/>
            <person name="Moriya K."/>
            <person name="Sugiura Y."/>
            <person name="Suematsu M."/>
            <person name="Moritoki N."/>
            <person name="Shibata S."/>
            <person name="Littman R.D."/>
            <person name="Fischbach A.M."/>
            <person name="Uwamino Y."/>
            <person name="Inoue T."/>
            <person name="Honda A."/>
            <person name="Hattori M."/>
            <person name="Murai T."/>
            <person name="Xavier J.R."/>
            <person name="Hirose N."/>
            <person name="Honda K."/>
        </authorList>
    </citation>
    <scope>NUCLEOTIDE SEQUENCE [LARGE SCALE GENOMIC DNA]</scope>
    <source>
        <strain evidence="6 7">CE91-St30</strain>
    </source>
</reference>
<evidence type="ECO:0000256" key="1">
    <source>
        <dbReference type="ARBA" id="ARBA00010312"/>
    </source>
</evidence>
<evidence type="ECO:0000313" key="7">
    <source>
        <dbReference type="Proteomes" id="UP001320544"/>
    </source>
</evidence>
<evidence type="ECO:0000256" key="3">
    <source>
        <dbReference type="ARBA" id="ARBA00023004"/>
    </source>
</evidence>
<evidence type="ECO:0000256" key="2">
    <source>
        <dbReference type="ARBA" id="ARBA00022723"/>
    </source>
</evidence>
<dbReference type="SUPFAM" id="SSF50692">
    <property type="entry name" value="ADC-like"/>
    <property type="match status" value="1"/>
</dbReference>
<organism evidence="6 7">
    <name type="scientific">Raoultibacter timonensis</name>
    <dbReference type="NCBI Taxonomy" id="1907662"/>
    <lineage>
        <taxon>Bacteria</taxon>
        <taxon>Bacillati</taxon>
        <taxon>Actinomycetota</taxon>
        <taxon>Coriobacteriia</taxon>
        <taxon>Eggerthellales</taxon>
        <taxon>Eggerthellaceae</taxon>
        <taxon>Raoultibacter</taxon>
    </lineage>
</organism>
<evidence type="ECO:0000256" key="4">
    <source>
        <dbReference type="ARBA" id="ARBA00023014"/>
    </source>
</evidence>
<dbReference type="EMBL" id="AP025564">
    <property type="protein sequence ID" value="BDE96855.1"/>
    <property type="molecule type" value="Genomic_DNA"/>
</dbReference>
<keyword evidence="3" id="KW-0408">Iron</keyword>
<dbReference type="CDD" id="cd02759">
    <property type="entry name" value="MopB_Acetylene-hydratase"/>
    <property type="match status" value="1"/>
</dbReference>
<gene>
    <name evidence="6" type="ORF">CE91St30_21880</name>
</gene>
<dbReference type="InterPro" id="IPR037949">
    <property type="entry name" value="MopB_CT_Acetylene-hydratase"/>
</dbReference>
<dbReference type="SUPFAM" id="SSF53706">
    <property type="entry name" value="Formate dehydrogenase/DMSO reductase, domains 1-3"/>
    <property type="match status" value="1"/>
</dbReference>
<dbReference type="InterPro" id="IPR050612">
    <property type="entry name" value="Prok_Mopterin_Oxidored"/>
</dbReference>
<dbReference type="InterPro" id="IPR006656">
    <property type="entry name" value="Mopterin_OxRdtase"/>
</dbReference>
<dbReference type="InterPro" id="IPR006963">
    <property type="entry name" value="Mopterin_OxRdtase_4Fe-4S_dom"/>
</dbReference>
<dbReference type="PANTHER" id="PTHR43742:SF6">
    <property type="entry name" value="OXIDOREDUCTASE YYAE-RELATED"/>
    <property type="match status" value="1"/>
</dbReference>
<proteinExistence type="inferred from homology"/>
<dbReference type="PANTHER" id="PTHR43742">
    <property type="entry name" value="TRIMETHYLAMINE-N-OXIDE REDUCTASE"/>
    <property type="match status" value="1"/>
</dbReference>
<dbReference type="Pfam" id="PF01568">
    <property type="entry name" value="Molydop_binding"/>
    <property type="match status" value="1"/>
</dbReference>
<dbReference type="Proteomes" id="UP001320544">
    <property type="component" value="Chromosome"/>
</dbReference>
<dbReference type="InterPro" id="IPR006657">
    <property type="entry name" value="MoPterin_dinucl-bd_dom"/>
</dbReference>
<dbReference type="CDD" id="cd02781">
    <property type="entry name" value="MopB_CT_Acetylene-hydratase"/>
    <property type="match status" value="1"/>
</dbReference>
<evidence type="ECO:0000313" key="6">
    <source>
        <dbReference type="EMBL" id="BDE96855.1"/>
    </source>
</evidence>
<sequence>MSDEMNDREAFEEAAFARSNTLVQITEADDQIGDSVRERGIAYGVDYNNHYNFDKYPFKARYKEGDLDATRTVMWSGPGCHQSCGIIFYTDKDGRLVKTEGDPNNPYTAGRLCMRCLELPQMVNNPRRLTHPVKRVGERGEGKWERISWDEAYDMIIENVHRIQRDYGPESIVSMIGTGRNVSQAIAHNQYANFGGADLTLCFLSGDSCMLPRTALCYVIMGNQWVSDFSQFRSKRYELDPEYEIPEVAVIWGTNPMINNSDAFQGHWIIEAMKRGTKVITIDPQLTWIGARSEKWLRVRPGTDAALALGFMNVIINEDLYDHEFVEKWTYGFEALAERVQEYPPSKVAEITWIPEEEIVAAARMYAAAKPATIHWGLAVDMSKNGVITAHALACLVGITGNIDVPGGNVLIDQAASLEFGYNSGIWELEGTNMVENRLGVKRYPLKQYGFTASSQADSILQAVETEQPHPVKMLWIESANPIANMGQDAPRLYRALKTLDFVVVEDLFITPTAVAFADLVLPCAMSPERDCLRVWFDPLRTLTKACSDYGECKSDETIMIELGHRIHPEAWPEHVVDDRSYMNWRLERDGVVDEDGSPMTMETVEEKYHGMWYHHYNYRKYEKGMLRPDGQVGFMTPTGRYELYCTLFASFGDDPLPYYQEPPTSPVSTPELAEKYPLILTTGKRSYEFFHSEWRQPETISRQIHPDPMFDIHPDTAAEYGIADGEWVWIENQMGKMRQRARLNPSLDPRVVSTEHGWWFPEQEPAEPSLFGVFDCNPNNLIPQCENGSNGYGAPIKCGMCTVYKCTPENSKPEDQPSYQVCTTGYTHGQTHTTDKPSFYDGWTPDYEPEGFFDIDEYWKTHERMAPNPIDLDDPAAHKYRY</sequence>
<dbReference type="InterPro" id="IPR041930">
    <property type="entry name" value="Acetylene_hydratase"/>
</dbReference>
<dbReference type="RefSeq" id="WP_244386007.1">
    <property type="nucleotide sequence ID" value="NZ_AP025564.1"/>
</dbReference>
<feature type="domain" description="4Fe-4S Mo/W bis-MGD-type" evidence="5">
    <location>
        <begin position="70"/>
        <end position="127"/>
    </location>
</feature>
<protein>
    <submittedName>
        <fullName evidence="6">Dehydrogenase</fullName>
    </submittedName>
</protein>
<dbReference type="Pfam" id="PF00384">
    <property type="entry name" value="Molybdopterin"/>
    <property type="match status" value="1"/>
</dbReference>
<dbReference type="Gene3D" id="3.40.228.10">
    <property type="entry name" value="Dimethylsulfoxide Reductase, domain 2"/>
    <property type="match status" value="1"/>
</dbReference>
<dbReference type="PROSITE" id="PS51669">
    <property type="entry name" value="4FE4S_MOW_BIS_MGD"/>
    <property type="match status" value="1"/>
</dbReference>
<keyword evidence="7" id="KW-1185">Reference proteome</keyword>
<comment type="similarity">
    <text evidence="1">Belongs to the prokaryotic molybdopterin-containing oxidoreductase family.</text>
</comment>